<evidence type="ECO:0000256" key="1">
    <source>
        <dbReference type="ARBA" id="ARBA00000822"/>
    </source>
</evidence>
<keyword evidence="4" id="KW-0147">Chitin-binding</keyword>
<dbReference type="Gene3D" id="3.10.50.10">
    <property type="match status" value="1"/>
</dbReference>
<keyword evidence="8" id="KW-1015">Disulfide bond</keyword>
<dbReference type="InterPro" id="IPR036508">
    <property type="entry name" value="Chitin-bd_dom_sf"/>
</dbReference>
<evidence type="ECO:0000256" key="3">
    <source>
        <dbReference type="ARBA" id="ARBA00012729"/>
    </source>
</evidence>
<dbReference type="SUPFAM" id="SSF54556">
    <property type="entry name" value="Chitinase insertion domain"/>
    <property type="match status" value="1"/>
</dbReference>
<evidence type="ECO:0000256" key="12">
    <source>
        <dbReference type="RuleBase" id="RU000489"/>
    </source>
</evidence>
<feature type="compositionally biased region" description="Basic and acidic residues" evidence="13">
    <location>
        <begin position="398"/>
        <end position="412"/>
    </location>
</feature>
<dbReference type="InterPro" id="IPR001579">
    <property type="entry name" value="Glyco_hydro_18_chit_AS"/>
</dbReference>
<reference evidence="17 18" key="1">
    <citation type="submission" date="2013-11" db="EMBL/GenBank/DDBJ databases">
        <title>Genome sequencing of Stegodyphus mimosarum.</title>
        <authorList>
            <person name="Bechsgaard J."/>
        </authorList>
    </citation>
    <scope>NUCLEOTIDE SEQUENCE [LARGE SCALE GENOMIC DNA]</scope>
</reference>
<keyword evidence="18" id="KW-1185">Reference proteome</keyword>
<keyword evidence="6 12" id="KW-0378">Hydrolase</keyword>
<dbReference type="Gene3D" id="2.170.140.10">
    <property type="entry name" value="Chitin binding domain"/>
    <property type="match status" value="1"/>
</dbReference>
<evidence type="ECO:0000256" key="2">
    <source>
        <dbReference type="ARBA" id="ARBA00009121"/>
    </source>
</evidence>
<dbReference type="InterPro" id="IPR050314">
    <property type="entry name" value="Glycosyl_Hydrlase_18"/>
</dbReference>
<feature type="chain" id="PRO_5001829319" description="chitinase" evidence="14">
    <location>
        <begin position="24"/>
        <end position="513"/>
    </location>
</feature>
<dbReference type="InterPro" id="IPR011583">
    <property type="entry name" value="Chitinase_II/V-like_cat"/>
</dbReference>
<feature type="region of interest" description="Disordered" evidence="13">
    <location>
        <begin position="398"/>
        <end position="454"/>
    </location>
</feature>
<evidence type="ECO:0000256" key="7">
    <source>
        <dbReference type="ARBA" id="ARBA00023024"/>
    </source>
</evidence>
<protein>
    <recommendedName>
        <fullName evidence="3">chitinase</fullName>
        <ecNumber evidence="3">3.2.1.14</ecNumber>
    </recommendedName>
</protein>
<keyword evidence="9" id="KW-0119">Carbohydrate metabolism</keyword>
<dbReference type="InterPro" id="IPR001223">
    <property type="entry name" value="Glyco_hydro18_cat"/>
</dbReference>
<comment type="catalytic activity">
    <reaction evidence="1">
        <text>Random endo-hydrolysis of N-acetyl-beta-D-glucosaminide (1-&gt;4)-beta-linkages in chitin and chitodextrins.</text>
        <dbReference type="EC" id="3.2.1.14"/>
    </reaction>
</comment>
<dbReference type="PROSITE" id="PS50940">
    <property type="entry name" value="CHIT_BIND_II"/>
    <property type="match status" value="1"/>
</dbReference>
<dbReference type="Pfam" id="PF00704">
    <property type="entry name" value="Glyco_hydro_18"/>
    <property type="match status" value="1"/>
</dbReference>
<evidence type="ECO:0000256" key="10">
    <source>
        <dbReference type="ARBA" id="ARBA00023295"/>
    </source>
</evidence>
<dbReference type="SUPFAM" id="SSF51445">
    <property type="entry name" value="(Trans)glycosidases"/>
    <property type="match status" value="1"/>
</dbReference>
<name>A0A087T4R2_STEMI</name>
<organism evidence="17 18">
    <name type="scientific">Stegodyphus mimosarum</name>
    <name type="common">African social velvet spider</name>
    <dbReference type="NCBI Taxonomy" id="407821"/>
    <lineage>
        <taxon>Eukaryota</taxon>
        <taxon>Metazoa</taxon>
        <taxon>Ecdysozoa</taxon>
        <taxon>Arthropoda</taxon>
        <taxon>Chelicerata</taxon>
        <taxon>Arachnida</taxon>
        <taxon>Araneae</taxon>
        <taxon>Araneomorphae</taxon>
        <taxon>Entelegynae</taxon>
        <taxon>Eresoidea</taxon>
        <taxon>Eresidae</taxon>
        <taxon>Stegodyphus</taxon>
    </lineage>
</organism>
<dbReference type="OrthoDB" id="73875at2759"/>
<dbReference type="SUPFAM" id="SSF57625">
    <property type="entry name" value="Invertebrate chitin-binding proteins"/>
    <property type="match status" value="1"/>
</dbReference>
<dbReference type="PROSITE" id="PS01095">
    <property type="entry name" value="GH18_1"/>
    <property type="match status" value="1"/>
</dbReference>
<dbReference type="GO" id="GO:0008061">
    <property type="term" value="F:chitin binding"/>
    <property type="evidence" value="ECO:0007669"/>
    <property type="project" value="UniProtKB-KW"/>
</dbReference>
<dbReference type="Pfam" id="PF01607">
    <property type="entry name" value="CBM_14"/>
    <property type="match status" value="1"/>
</dbReference>
<evidence type="ECO:0000313" key="17">
    <source>
        <dbReference type="EMBL" id="KFM60101.1"/>
    </source>
</evidence>
<proteinExistence type="inferred from homology"/>
<dbReference type="InterPro" id="IPR002557">
    <property type="entry name" value="Chitin-bd_dom"/>
</dbReference>
<evidence type="ECO:0000259" key="16">
    <source>
        <dbReference type="PROSITE" id="PS51910"/>
    </source>
</evidence>
<keyword evidence="11" id="KW-0624">Polysaccharide degradation</keyword>
<dbReference type="GO" id="GO:0006032">
    <property type="term" value="P:chitin catabolic process"/>
    <property type="evidence" value="ECO:0007669"/>
    <property type="project" value="UniProtKB-KW"/>
</dbReference>
<dbReference type="PANTHER" id="PTHR11177">
    <property type="entry name" value="CHITINASE"/>
    <property type="match status" value="1"/>
</dbReference>
<feature type="domain" description="Chitin-binding type-2" evidence="15">
    <location>
        <begin position="451"/>
        <end position="513"/>
    </location>
</feature>
<dbReference type="FunFam" id="3.10.50.10:FF:000004">
    <property type="entry name" value="Chitinase 5"/>
    <property type="match status" value="1"/>
</dbReference>
<dbReference type="PANTHER" id="PTHR11177:SF360">
    <property type="entry name" value="CHITINASE 4-RELATED"/>
    <property type="match status" value="1"/>
</dbReference>
<dbReference type="InterPro" id="IPR029070">
    <property type="entry name" value="Chitinase_insertion_sf"/>
</dbReference>
<sequence>MMSIRWFLIVALWLVVPNIITTGASKSHKVVCYLGSWANYRNGEGKFLIEDIDPFLCTHLIYGFAKLSYDNKIAAYDSYLDLKENWGLGAYQRFNGLKEKNPNLKTLLAIGGWNEGSTKYSQMARNANSRSVFIKSCVEFLLKYGFDGLDLDWEYPANRGGAPEDKQNFVVLLKEMKEAFRSHGLLLSAAVSAGESTIDSAYDIPALGKYLDMINLMAYDFHGGWDTVTGHNAPLYPRPEESENNKKLNVDYAVKYWLRKGAPAEKLILGMPLYGRSFALQNTQKIGLDAPVTGKGMAGEYTKEPGMLGYNEICKMLRNEKDWKVVVEKHITAPYAVKDRQWIGYDDIESIAQKVDYLLQMKLGGGMVWSIETDDFRGNCHGFRYPLLRTINERLHGRSVPHHREKDFEKDNSISPTKFISSSSPMPSSTRRQTASTRTARATTERPQDDDLPCPRTGYFRHPDNCKVFYFCQAINTAKGMGYQRFVFKCGAGTVFSETLRICTFPNSAPGCS</sequence>
<dbReference type="Proteomes" id="UP000054359">
    <property type="component" value="Unassembled WGS sequence"/>
</dbReference>
<keyword evidence="10 12" id="KW-0326">Glycosidase</keyword>
<dbReference type="CDD" id="cd02872">
    <property type="entry name" value="GH18_chitolectin_chitotriosidase"/>
    <property type="match status" value="1"/>
</dbReference>
<evidence type="ECO:0000256" key="9">
    <source>
        <dbReference type="ARBA" id="ARBA00023277"/>
    </source>
</evidence>
<evidence type="ECO:0000256" key="5">
    <source>
        <dbReference type="ARBA" id="ARBA00022729"/>
    </source>
</evidence>
<dbReference type="EMBL" id="KK113394">
    <property type="protein sequence ID" value="KFM60101.1"/>
    <property type="molecule type" value="Genomic_DNA"/>
</dbReference>
<feature type="signal peptide" evidence="14">
    <location>
        <begin position="1"/>
        <end position="23"/>
    </location>
</feature>
<dbReference type="PROSITE" id="PS51910">
    <property type="entry name" value="GH18_2"/>
    <property type="match status" value="1"/>
</dbReference>
<feature type="non-terminal residue" evidence="17">
    <location>
        <position position="513"/>
    </location>
</feature>
<dbReference type="SMART" id="SM00494">
    <property type="entry name" value="ChtBD2"/>
    <property type="match status" value="1"/>
</dbReference>
<evidence type="ECO:0000256" key="6">
    <source>
        <dbReference type="ARBA" id="ARBA00022801"/>
    </source>
</evidence>
<gene>
    <name evidence="17" type="ORF">X975_05420</name>
</gene>
<evidence type="ECO:0000313" key="18">
    <source>
        <dbReference type="Proteomes" id="UP000054359"/>
    </source>
</evidence>
<dbReference type="STRING" id="407821.A0A087T4R2"/>
<dbReference type="GO" id="GO:0008843">
    <property type="term" value="F:endochitinase activity"/>
    <property type="evidence" value="ECO:0007669"/>
    <property type="project" value="UniProtKB-EC"/>
</dbReference>
<dbReference type="AlphaFoldDB" id="A0A087T4R2"/>
<dbReference type="GO" id="GO:0005576">
    <property type="term" value="C:extracellular region"/>
    <property type="evidence" value="ECO:0007669"/>
    <property type="project" value="InterPro"/>
</dbReference>
<evidence type="ECO:0000256" key="4">
    <source>
        <dbReference type="ARBA" id="ARBA00022669"/>
    </source>
</evidence>
<evidence type="ECO:0000259" key="15">
    <source>
        <dbReference type="PROSITE" id="PS50940"/>
    </source>
</evidence>
<comment type="similarity">
    <text evidence="2">Belongs to the glycosyl hydrolase 18 family. Chitinase class II subfamily.</text>
</comment>
<keyword evidence="7" id="KW-0146">Chitin degradation</keyword>
<keyword evidence="5 14" id="KW-0732">Signal</keyword>
<dbReference type="InterPro" id="IPR017853">
    <property type="entry name" value="GH"/>
</dbReference>
<dbReference type="GO" id="GO:0000272">
    <property type="term" value="P:polysaccharide catabolic process"/>
    <property type="evidence" value="ECO:0007669"/>
    <property type="project" value="UniProtKB-KW"/>
</dbReference>
<accession>A0A087T4R2</accession>
<dbReference type="OMA" id="YIECHEG"/>
<dbReference type="EC" id="3.2.1.14" evidence="3"/>
<evidence type="ECO:0000256" key="11">
    <source>
        <dbReference type="ARBA" id="ARBA00023326"/>
    </source>
</evidence>
<feature type="compositionally biased region" description="Low complexity" evidence="13">
    <location>
        <begin position="413"/>
        <end position="442"/>
    </location>
</feature>
<feature type="domain" description="GH18" evidence="16">
    <location>
        <begin position="28"/>
        <end position="398"/>
    </location>
</feature>
<dbReference type="FunFam" id="3.20.20.80:FF:000007">
    <property type="entry name" value="Acidic mammalian chitinase"/>
    <property type="match status" value="1"/>
</dbReference>
<dbReference type="Gene3D" id="3.20.20.80">
    <property type="entry name" value="Glycosidases"/>
    <property type="match status" value="1"/>
</dbReference>
<evidence type="ECO:0000256" key="14">
    <source>
        <dbReference type="SAM" id="SignalP"/>
    </source>
</evidence>
<evidence type="ECO:0000256" key="8">
    <source>
        <dbReference type="ARBA" id="ARBA00023157"/>
    </source>
</evidence>
<evidence type="ECO:0000256" key="13">
    <source>
        <dbReference type="SAM" id="MobiDB-lite"/>
    </source>
</evidence>
<dbReference type="SMART" id="SM00636">
    <property type="entry name" value="Glyco_18"/>
    <property type="match status" value="1"/>
</dbReference>